<reference evidence="1" key="1">
    <citation type="submission" date="2021-05" db="EMBL/GenBank/DDBJ databases">
        <authorList>
            <person name="Tanabe Y."/>
        </authorList>
    </citation>
    <scope>NUCLEOTIDE SEQUENCE</scope>
    <source>
        <strain evidence="1">BOTRYCO-1</strain>
    </source>
</reference>
<organism evidence="1 2">
    <name type="scientific">Candidatus Phycosocius spiralis</name>
    <dbReference type="NCBI Taxonomy" id="2815099"/>
    <lineage>
        <taxon>Bacteria</taxon>
        <taxon>Pseudomonadati</taxon>
        <taxon>Pseudomonadota</taxon>
        <taxon>Alphaproteobacteria</taxon>
        <taxon>Caulobacterales</taxon>
        <taxon>Caulobacterales incertae sedis</taxon>
        <taxon>Candidatus Phycosocius</taxon>
    </lineage>
</organism>
<comment type="caution">
    <text evidence="1">The sequence shown here is derived from an EMBL/GenBank/DDBJ whole genome shotgun (WGS) entry which is preliminary data.</text>
</comment>
<accession>A0ABQ4PV14</accession>
<reference evidence="1" key="2">
    <citation type="journal article" date="2023" name="ISME Commun">
        <title>Characterization of a bloom-associated alphaproteobacterial lineage, 'Candidatus Phycosocius': insights into freshwater algal-bacterial interactions.</title>
        <authorList>
            <person name="Tanabe Y."/>
            <person name="Yamaguchi H."/>
            <person name="Yoshida M."/>
            <person name="Kai A."/>
            <person name="Okazaki Y."/>
        </authorList>
    </citation>
    <scope>NUCLEOTIDE SEQUENCE</scope>
    <source>
        <strain evidence="1">BOTRYCO-1</strain>
    </source>
</reference>
<dbReference type="EMBL" id="BPFZ01000005">
    <property type="protein sequence ID" value="GIU66829.1"/>
    <property type="molecule type" value="Genomic_DNA"/>
</dbReference>
<name>A0ABQ4PV14_9PROT</name>
<keyword evidence="2" id="KW-1185">Reference proteome</keyword>
<protein>
    <submittedName>
        <fullName evidence="1">Uncharacterized protein</fullName>
    </submittedName>
</protein>
<evidence type="ECO:0000313" key="2">
    <source>
        <dbReference type="Proteomes" id="UP001161064"/>
    </source>
</evidence>
<gene>
    <name evidence="1" type="ORF">PsB1_0983</name>
</gene>
<evidence type="ECO:0000313" key="1">
    <source>
        <dbReference type="EMBL" id="GIU66829.1"/>
    </source>
</evidence>
<dbReference type="Proteomes" id="UP001161064">
    <property type="component" value="Unassembled WGS sequence"/>
</dbReference>
<proteinExistence type="predicted"/>
<sequence length="106" mass="10504">MCDVAVLAMLVKVPPTIIEVYVSIRPPLFMSTLTVEELEYLSGSLGPVAIVAVRAGAGAVLGAAAAAVNEANEDGQSFSDAGKIAGAAGMGAVAGAVGGLFKVKGW</sequence>